<dbReference type="InterPro" id="IPR054344">
    <property type="entry name" value="TY-Chap_N"/>
</dbReference>
<sequence length="483" mass="53518">MPDAPDAVYEDFCERYDSLFTGLARMRWTVSEATQRVIVLYPNIDREILSRALNSGRWVFEGRREQTLSNVLMASAIWYAIAVTYDFDPDSEYAATGLDPTIIQDLPRMLETFAVPADTIATILGRIGAALRYMAEHPYTELDEQTYDDFLAQLPAEISHISRDDFTWPPSRALIEDRLGDRSWARALLKVGACPPNAQQLGAALSASSLTDRAFRNALGDFLSFCIRHDRKPSVLLYGSWAEDAARTGRVPHLGAVRAKYGSWHQALNVGRRMINDALNISSSAALPARSVVDQSSDTTEPLNIEDIQAQGIGVVRPKPLNDSERTARAWEQLTGILEQRLEELPWSLSLRLYYISPEVVETGDYTNYVSILRSPAGYFCELTSPEEFESIDLSLRTEVLEAQGWTAPATGGRWTRNFLSVADAAQGIIAAMHDGMGCTHPDFYQSDDPTVSPAVNVAHPGTGSIPMVPVTGKEYVVVEDFS</sequence>
<dbReference type="AlphaFoldDB" id="A0A1Y1RSE7"/>
<gene>
    <name evidence="2" type="ORF">A7979_08425</name>
</gene>
<evidence type="ECO:0000313" key="3">
    <source>
        <dbReference type="Proteomes" id="UP000192359"/>
    </source>
</evidence>
<comment type="caution">
    <text evidence="2">The sequence shown here is derived from an EMBL/GenBank/DDBJ whole genome shotgun (WGS) entry which is preliminary data.</text>
</comment>
<evidence type="ECO:0000259" key="1">
    <source>
        <dbReference type="Pfam" id="PF22552"/>
    </source>
</evidence>
<dbReference type="Proteomes" id="UP000192359">
    <property type="component" value="Unassembled WGS sequence"/>
</dbReference>
<proteinExistence type="predicted"/>
<protein>
    <recommendedName>
        <fullName evidence="1">TY-Chap N-terminal domain-containing protein</fullName>
    </recommendedName>
</protein>
<evidence type="ECO:0000313" key="2">
    <source>
        <dbReference type="EMBL" id="ORC25042.1"/>
    </source>
</evidence>
<dbReference type="EMBL" id="LXWF01000001">
    <property type="protein sequence ID" value="ORC25042.1"/>
    <property type="molecule type" value="Genomic_DNA"/>
</dbReference>
<dbReference type="Pfam" id="PF22552">
    <property type="entry name" value="TY-Chap3"/>
    <property type="match status" value="1"/>
</dbReference>
<organism evidence="2 3">
    <name type="scientific">Rothia nasimurium</name>
    <dbReference type="NCBI Taxonomy" id="85336"/>
    <lineage>
        <taxon>Bacteria</taxon>
        <taxon>Bacillati</taxon>
        <taxon>Actinomycetota</taxon>
        <taxon>Actinomycetes</taxon>
        <taxon>Micrococcales</taxon>
        <taxon>Micrococcaceae</taxon>
        <taxon>Rothia</taxon>
    </lineage>
</organism>
<keyword evidence="3" id="KW-1185">Reference proteome</keyword>
<accession>A0A1Y1RSE7</accession>
<reference evidence="2 3" key="1">
    <citation type="submission" date="2016-05" db="EMBL/GenBank/DDBJ databases">
        <title>Draft genome sequence of a porcine commensal Rothia nasimurium.</title>
        <authorList>
            <person name="Gaiser R.A."/>
            <person name="Van Baarlen P."/>
            <person name="Wells J.M."/>
        </authorList>
    </citation>
    <scope>NUCLEOTIDE SEQUENCE [LARGE SCALE GENOMIC DNA]</scope>
    <source>
        <strain evidence="2 3">PT-32</strain>
    </source>
</reference>
<name>A0A1Y1RSE7_9MICC</name>
<feature type="domain" description="TY-Chap N-terminal" evidence="1">
    <location>
        <begin position="329"/>
        <end position="444"/>
    </location>
</feature>